<dbReference type="EMBL" id="BA000022">
    <property type="protein sequence ID" value="BAA17067.1"/>
    <property type="molecule type" value="Genomic_DNA"/>
</dbReference>
<feature type="domain" description="CN hydrolase" evidence="2">
    <location>
        <begin position="18"/>
        <end position="291"/>
    </location>
</feature>
<keyword evidence="1" id="KW-0378">Hydrolase</keyword>
<dbReference type="PhylomeDB" id="P73046"/>
<proteinExistence type="predicted"/>
<evidence type="ECO:0000256" key="1">
    <source>
        <dbReference type="ARBA" id="ARBA00022801"/>
    </source>
</evidence>
<dbReference type="KEGG" id="syn:sll1640"/>
<dbReference type="PANTHER" id="PTHR43674:SF2">
    <property type="entry name" value="BETA-UREIDOPROPIONASE"/>
    <property type="match status" value="1"/>
</dbReference>
<gene>
    <name evidence="3" type="ordered locus">sll1640</name>
</gene>
<evidence type="ECO:0000259" key="2">
    <source>
        <dbReference type="PROSITE" id="PS50263"/>
    </source>
</evidence>
<dbReference type="GO" id="GO:0033388">
    <property type="term" value="P:putrescine biosynthetic process from arginine"/>
    <property type="evidence" value="ECO:0000318"/>
    <property type="project" value="GO_Central"/>
</dbReference>
<dbReference type="CDD" id="cd07576">
    <property type="entry name" value="R-amidase_like"/>
    <property type="match status" value="1"/>
</dbReference>
<dbReference type="InParanoid" id="P73046"/>
<dbReference type="AlphaFoldDB" id="P73046"/>
<dbReference type="PROSITE" id="PS50263">
    <property type="entry name" value="CN_HYDROLASE"/>
    <property type="match status" value="1"/>
</dbReference>
<protein>
    <submittedName>
        <fullName evidence="3">Sll1640 protein</fullName>
    </submittedName>
</protein>
<reference evidence="3 4" key="1">
    <citation type="journal article" date="1995" name="DNA Res.">
        <title>Sequence analysis of the genome of the unicellular cyanobacterium Synechocystis sp. strain PCC6803. I. Sequence features in the 1 Mb region from map positions 64% to 92% of the genome.</title>
        <authorList>
            <person name="Kaneko T."/>
            <person name="Tanaka A."/>
            <person name="Sato S."/>
            <person name="Kotani H."/>
            <person name="Sazuka T."/>
            <person name="Miyajima N."/>
            <person name="Sugiura M."/>
            <person name="Tabata S."/>
        </authorList>
    </citation>
    <scope>NUCLEOTIDE SEQUENCE [LARGE SCALE GENOMIC DNA]</scope>
    <source>
        <strain evidence="4">ATCC 27184 / PCC 6803 / Kazusa</strain>
    </source>
</reference>
<evidence type="ECO:0000313" key="4">
    <source>
        <dbReference type="Proteomes" id="UP000001425"/>
    </source>
</evidence>
<dbReference type="InterPro" id="IPR044083">
    <property type="entry name" value="RamA-like"/>
</dbReference>
<dbReference type="GO" id="GO:0050126">
    <property type="term" value="F:N-carbamoylputrescine amidase activity"/>
    <property type="evidence" value="ECO:0000318"/>
    <property type="project" value="GO_Central"/>
</dbReference>
<accession>P73046</accession>
<name>P73046_SYNY3</name>
<reference evidence="3 4" key="2">
    <citation type="journal article" date="1996" name="DNA Res.">
        <title>Sequence analysis of the genome of the unicellular cyanobacterium Synechocystis sp. strain PCC6803. II. Sequence determination of the entire genome and assignment of potential protein-coding regions.</title>
        <authorList>
            <person name="Kaneko T."/>
            <person name="Sato S."/>
            <person name="Kotani H."/>
            <person name="Tanaka A."/>
            <person name="Asamizu E."/>
            <person name="Nakamura Y."/>
            <person name="Miyajima N."/>
            <person name="Hirosawa M."/>
            <person name="Sugiura M."/>
            <person name="Sasamoto S."/>
            <person name="Kimura T."/>
            <person name="Hosouchi T."/>
            <person name="Matsuno A."/>
            <person name="Muraki A."/>
            <person name="Nakazaki N."/>
            <person name="Naruo K."/>
            <person name="Okumura S."/>
            <person name="Shimpo S."/>
            <person name="Takeuchi C."/>
            <person name="Wada T."/>
            <person name="Watanabe A."/>
            <person name="Yamada M."/>
            <person name="Yasuda M."/>
            <person name="Tabata S."/>
        </authorList>
    </citation>
    <scope>NUCLEOTIDE SEQUENCE [LARGE SCALE GENOMIC DNA]</scope>
    <source>
        <strain evidence="4">ATCC 27184 / PCC 6803 / Kazusa</strain>
    </source>
</reference>
<dbReference type="InterPro" id="IPR036526">
    <property type="entry name" value="C-N_Hydrolase_sf"/>
</dbReference>
<dbReference type="PIR" id="S75153">
    <property type="entry name" value="S75153"/>
</dbReference>
<dbReference type="InterPro" id="IPR003010">
    <property type="entry name" value="C-N_Hydrolase"/>
</dbReference>
<organism evidence="3 4">
    <name type="scientific">Synechocystis sp. (strain ATCC 27184 / PCC 6803 / Kazusa)</name>
    <dbReference type="NCBI Taxonomy" id="1111708"/>
    <lineage>
        <taxon>Bacteria</taxon>
        <taxon>Bacillati</taxon>
        <taxon>Cyanobacteriota</taxon>
        <taxon>Cyanophyceae</taxon>
        <taxon>Synechococcales</taxon>
        <taxon>Merismopediaceae</taxon>
        <taxon>Synechocystis</taxon>
    </lineage>
</organism>
<dbReference type="SUPFAM" id="SSF56317">
    <property type="entry name" value="Carbon-nitrogen hydrolase"/>
    <property type="match status" value="1"/>
</dbReference>
<dbReference type="eggNOG" id="COG0388">
    <property type="taxonomic scope" value="Bacteria"/>
</dbReference>
<sequence>MIYLTRLQPQPPAPGTGVRLAIYQNQGGPIGNTEAIAYYLAKMEEALQGAQRFEAQLISFAELYLTGYALSPQEVHQLAIARDGEVMTQVGQLAHKYQMAIICPYPEKAAINGEIHYYDSINLFDDQGKLVKTYRKTHLWGPDESKIYSRGHRHKEEGKAFTVHKVNGFPIGLLNCYEAEFAELTRILALRGAKLVVIPTAADIWTLLSTGERTKIPYPDVSHNVIPVRALENHIFVAYCNRAGAETRLNAQGKTVLVGEYLGNSAIAGPHGDLLLYPRNEETLLIADCVSADYGSLHPEQTNYLVDRQSNLYGSLASELT</sequence>
<dbReference type="Pfam" id="PF00795">
    <property type="entry name" value="CN_hydrolase"/>
    <property type="match status" value="1"/>
</dbReference>
<dbReference type="PaxDb" id="1148-1652143"/>
<dbReference type="EnsemblBacteria" id="BAA17067">
    <property type="protein sequence ID" value="BAA17067"/>
    <property type="gene ID" value="BAA17067"/>
</dbReference>
<dbReference type="Gene3D" id="3.60.110.10">
    <property type="entry name" value="Carbon-nitrogen hydrolase"/>
    <property type="match status" value="1"/>
</dbReference>
<dbReference type="PANTHER" id="PTHR43674">
    <property type="entry name" value="NITRILASE C965.09-RELATED"/>
    <property type="match status" value="1"/>
</dbReference>
<dbReference type="Proteomes" id="UP000001425">
    <property type="component" value="Chromosome"/>
</dbReference>
<evidence type="ECO:0000313" key="3">
    <source>
        <dbReference type="EMBL" id="BAA17067.1"/>
    </source>
</evidence>
<dbReference type="STRING" id="1148.gene:10497928"/>
<dbReference type="InterPro" id="IPR050345">
    <property type="entry name" value="Aliph_Amidase/BUP"/>
</dbReference>
<keyword evidence="4" id="KW-1185">Reference proteome</keyword>